<dbReference type="Proteomes" id="UP001623041">
    <property type="component" value="Unassembled WGS sequence"/>
</dbReference>
<dbReference type="EMBL" id="JBJHQH010000001">
    <property type="protein sequence ID" value="MFK9090256.1"/>
    <property type="molecule type" value="Genomic_DNA"/>
</dbReference>
<organism evidence="1 2">
    <name type="scientific">Bacillus salipaludis</name>
    <dbReference type="NCBI Taxonomy" id="2547811"/>
    <lineage>
        <taxon>Bacteria</taxon>
        <taxon>Bacillati</taxon>
        <taxon>Bacillota</taxon>
        <taxon>Bacilli</taxon>
        <taxon>Bacillales</taxon>
        <taxon>Bacillaceae</taxon>
        <taxon>Bacillus</taxon>
    </lineage>
</organism>
<proteinExistence type="predicted"/>
<evidence type="ECO:0000313" key="1">
    <source>
        <dbReference type="EMBL" id="MFK9090256.1"/>
    </source>
</evidence>
<evidence type="ECO:0008006" key="3">
    <source>
        <dbReference type="Google" id="ProtNLM"/>
    </source>
</evidence>
<keyword evidence="2" id="KW-1185">Reference proteome</keyword>
<dbReference type="RefSeq" id="WP_406578951.1">
    <property type="nucleotide sequence ID" value="NZ_JBJHQH010000001.1"/>
</dbReference>
<name>A0ABW8R9Y9_9BACI</name>
<accession>A0ABW8R9Y9</accession>
<evidence type="ECO:0000313" key="2">
    <source>
        <dbReference type="Proteomes" id="UP001623041"/>
    </source>
</evidence>
<gene>
    <name evidence="1" type="ORF">ACJEBI_02005</name>
</gene>
<reference evidence="1 2" key="1">
    <citation type="submission" date="2024-11" db="EMBL/GenBank/DDBJ databases">
        <authorList>
            <person name="Lucas J.A."/>
        </authorList>
    </citation>
    <scope>NUCLEOTIDE SEQUENCE [LARGE SCALE GENOMIC DNA]</scope>
    <source>
        <strain evidence="1 2">Z 5.4</strain>
    </source>
</reference>
<protein>
    <recommendedName>
        <fullName evidence="3">SbsC C-terminal domain-containing protein</fullName>
    </recommendedName>
</protein>
<sequence length="521" mass="58398">MKQKGPLVMFKSTVYKKVNRSRNFFVLLLVILIVLAGGKIFMAHEKMAAYEEAARMVQSGHLVAAEKKFLAAKRNLSVTDHNQDINRKLAILSPIRETMEDLDDEAATVQEEKNLDQLIDIYNRWQEKMKNWVSGSRLQQDMYAEMLALTQLDQDFAGYFSGIKKTQIAKLQKNTLNGDAEEEQVFTILNKIPAEYYGDDPAKTKEIQTAFQQYYAAKIKILTTVNASVAQIVTEGNRQFAMLTKLAIDSGWLQNTLDSHLVKVLTTAIDKKEYAVFAEQANTTGSLASNMKDAKVIPFIEKAKTELLAKAKSLTAGNKYEDAISIYEALKPLENTEELIKNANLAWDQFEPIRVLKRLYPTKEFPIFVNAKNKWGADIVIAAISKDYGIYFGKLKGKEAMAVTEGTLDGSPAVTKLEFDSSFTSSNNPVIYIEAKSKERKYHYLAYEARSGALVKILDVEADNLTVEAKQVLVVDNPVGPGAGELAYYETDPDGTYHFTKIKEASIDIQKGEITNVEKVE</sequence>
<comment type="caution">
    <text evidence="1">The sequence shown here is derived from an EMBL/GenBank/DDBJ whole genome shotgun (WGS) entry which is preliminary data.</text>
</comment>